<dbReference type="SUPFAM" id="SSF48403">
    <property type="entry name" value="Ankyrin repeat"/>
    <property type="match status" value="3"/>
</dbReference>
<name>A0A8G1QXN4_9EURO</name>
<feature type="repeat" description="ANK" evidence="3">
    <location>
        <begin position="341"/>
        <end position="375"/>
    </location>
</feature>
<feature type="repeat" description="ANK" evidence="3">
    <location>
        <begin position="1002"/>
        <end position="1029"/>
    </location>
</feature>
<evidence type="ECO:0000256" key="2">
    <source>
        <dbReference type="ARBA" id="ARBA00023043"/>
    </source>
</evidence>
<organism evidence="5 6">
    <name type="scientific">Aspergillus piperis CBS 112811</name>
    <dbReference type="NCBI Taxonomy" id="1448313"/>
    <lineage>
        <taxon>Eukaryota</taxon>
        <taxon>Fungi</taxon>
        <taxon>Dikarya</taxon>
        <taxon>Ascomycota</taxon>
        <taxon>Pezizomycotina</taxon>
        <taxon>Eurotiomycetes</taxon>
        <taxon>Eurotiomycetidae</taxon>
        <taxon>Eurotiales</taxon>
        <taxon>Aspergillaceae</taxon>
        <taxon>Aspergillus</taxon>
        <taxon>Aspergillus subgen. Circumdati</taxon>
    </lineage>
</organism>
<sequence length="1072" mass="118269">MADAIWESYRPELERLYIHEGQKSSEVREYMRTKYGFDERKSQYEKYFKRWNLRKNHSLTSAEGKFIGRRIDKRKREHQKESEVYVDGVQYPPSKLKKSRYNTTFVSTVDNLPNAPSPRTPEGIVVCTPATPGMRLIWKHSLPWLQFSKLLEPRRDDNPSSLPSVLSVTSPQSPGALTNNINRVLMQRLGSIIPWKTLSHPPNINSLSRIVTGLSILMPEEFDGQHRTLATRLCNTPRTTTESLNLELFLLSNNFVSHCPTGKYKSTMAAHDRNVMELFHASGWKNMKHIEILLSTREPTAEAIAEKLFASALRLLDLDTVKMMLEAGMDPDSRVDTSHDGPLTCLQFAAQMASLGIEIVELLLSHGADINLSYNDCLPLEYALRCKNSETVRLFLSHNAIITPSCLATAAEISDMNLFIEILDRVTDVNVPYDGDGLNPLVWAVACGNLSTVNLLLSRGADINALCYIKFDKGLKKTTVLGFAVRRKNLAVIQAMLQSGVNVDPRLVGFPYVSPLTLAVEAKDTEIAQLLLNAGFGIQSASEGWGLSLLERALKQKDMKMSRFLIECGAQTHMLYSNKQQNSSALFLAIQNGYNDIVDMLVQAGAPLNEVYGDAPGTVLAAAIEKGDLMLIHMLESAGATLIGPKLRGIGNLELAMYLQERGVLEDILEVCGGRVLTRAISTGKPGLAHWLLAYRLNVDGHPTMLDMSEHSETPLQAAIKAGSLSFVEIIMARGARVTDCDLAAAVHVGDIDLLSHLLAGFVGRAPTAIGYAIVTGEKEAIKLILDAGIEPTGTPQEFRQGWYNEEDADFALEDPQSVLELAAQQDDRSTLQILLQYRVWDSQIIGRALTVAVVCQHTGLIDDILEQVVDMNQEIKIYYYDWVNENGEEIPEWCEILTPLQAAVKNQLVSIAQRLVKNPQTNIDYLGKGAGGRTALQHAVNNGNMDLINLLLDHGANVNSAPSEDGGATALQIAAIQGYLGIARKLIDLDADVNAAPAENYGRTALEGAAEHGRIDMLRLLLDEGASLVGNYGERQYRRAVELAEKNGQMAAAKLLKSFKDKVEESVFELC</sequence>
<evidence type="ECO:0000259" key="4">
    <source>
        <dbReference type="Pfam" id="PF14420"/>
    </source>
</evidence>
<gene>
    <name evidence="5" type="ORF">BO85DRAFT_451245</name>
</gene>
<protein>
    <submittedName>
        <fullName evidence="5">Ankyrin</fullName>
    </submittedName>
</protein>
<evidence type="ECO:0000313" key="6">
    <source>
        <dbReference type="Proteomes" id="UP000249526"/>
    </source>
</evidence>
<dbReference type="Proteomes" id="UP000249526">
    <property type="component" value="Unassembled WGS sequence"/>
</dbReference>
<evidence type="ECO:0000313" key="5">
    <source>
        <dbReference type="EMBL" id="RAH55457.1"/>
    </source>
</evidence>
<dbReference type="InterPro" id="IPR025676">
    <property type="entry name" value="Clr5_dom"/>
</dbReference>
<dbReference type="EMBL" id="KZ825068">
    <property type="protein sequence ID" value="RAH55457.1"/>
    <property type="molecule type" value="Genomic_DNA"/>
</dbReference>
<dbReference type="InterPro" id="IPR036770">
    <property type="entry name" value="Ankyrin_rpt-contain_sf"/>
</dbReference>
<reference evidence="5 6" key="1">
    <citation type="submission" date="2018-02" db="EMBL/GenBank/DDBJ databases">
        <title>The genomes of Aspergillus section Nigri reveals drivers in fungal speciation.</title>
        <authorList>
            <consortium name="DOE Joint Genome Institute"/>
            <person name="Vesth T.C."/>
            <person name="Nybo J."/>
            <person name="Theobald S."/>
            <person name="Brandl J."/>
            <person name="Frisvad J.C."/>
            <person name="Nielsen K.F."/>
            <person name="Lyhne E.K."/>
            <person name="Kogle M.E."/>
            <person name="Kuo A."/>
            <person name="Riley R."/>
            <person name="Clum A."/>
            <person name="Nolan M."/>
            <person name="Lipzen A."/>
            <person name="Salamov A."/>
            <person name="Henrissat B."/>
            <person name="Wiebenga A."/>
            <person name="De vries R.P."/>
            <person name="Grigoriev I.V."/>
            <person name="Mortensen U.H."/>
            <person name="Andersen M.R."/>
            <person name="Baker S.E."/>
        </authorList>
    </citation>
    <scope>NUCLEOTIDE SEQUENCE [LARGE SCALE GENOMIC DNA]</scope>
    <source>
        <strain evidence="5 6">CBS 112811</strain>
    </source>
</reference>
<dbReference type="SMART" id="SM00248">
    <property type="entry name" value="ANK"/>
    <property type="match status" value="15"/>
</dbReference>
<feature type="repeat" description="ANK" evidence="3">
    <location>
        <begin position="932"/>
        <end position="964"/>
    </location>
</feature>
<dbReference type="PROSITE" id="PS50297">
    <property type="entry name" value="ANK_REP_REGION"/>
    <property type="match status" value="6"/>
</dbReference>
<dbReference type="GeneID" id="37163949"/>
<feature type="repeat" description="ANK" evidence="3">
    <location>
        <begin position="581"/>
        <end position="613"/>
    </location>
</feature>
<dbReference type="Pfam" id="PF00023">
    <property type="entry name" value="Ank"/>
    <property type="match status" value="2"/>
</dbReference>
<feature type="domain" description="Clr5" evidence="4">
    <location>
        <begin position="4"/>
        <end position="55"/>
    </location>
</feature>
<accession>A0A8G1QXN4</accession>
<dbReference type="PANTHER" id="PTHR24198:SF165">
    <property type="entry name" value="ANKYRIN REPEAT-CONTAINING PROTEIN-RELATED"/>
    <property type="match status" value="1"/>
</dbReference>
<evidence type="ECO:0000256" key="3">
    <source>
        <dbReference type="PROSITE-ProRule" id="PRU00023"/>
    </source>
</evidence>
<keyword evidence="1" id="KW-0677">Repeat</keyword>
<keyword evidence="2 3" id="KW-0040">ANK repeat</keyword>
<dbReference type="PANTHER" id="PTHR24198">
    <property type="entry name" value="ANKYRIN REPEAT AND PROTEIN KINASE DOMAIN-CONTAINING PROTEIN"/>
    <property type="match status" value="1"/>
</dbReference>
<feature type="repeat" description="ANK" evidence="3">
    <location>
        <begin position="967"/>
        <end position="999"/>
    </location>
</feature>
<dbReference type="Gene3D" id="1.25.40.20">
    <property type="entry name" value="Ankyrin repeat-containing domain"/>
    <property type="match status" value="4"/>
</dbReference>
<keyword evidence="6" id="KW-1185">Reference proteome</keyword>
<dbReference type="PROSITE" id="PS50088">
    <property type="entry name" value="ANK_REPEAT"/>
    <property type="match status" value="7"/>
</dbReference>
<evidence type="ECO:0000256" key="1">
    <source>
        <dbReference type="ARBA" id="ARBA00022737"/>
    </source>
</evidence>
<proteinExistence type="predicted"/>
<dbReference type="RefSeq" id="XP_025513379.1">
    <property type="nucleotide sequence ID" value="XM_025660547.1"/>
</dbReference>
<dbReference type="Pfam" id="PF14420">
    <property type="entry name" value="Clr5"/>
    <property type="match status" value="1"/>
</dbReference>
<dbReference type="Pfam" id="PF12796">
    <property type="entry name" value="Ank_2"/>
    <property type="match status" value="3"/>
</dbReference>
<dbReference type="InterPro" id="IPR002110">
    <property type="entry name" value="Ankyrin_rpt"/>
</dbReference>
<feature type="repeat" description="ANK" evidence="3">
    <location>
        <begin position="711"/>
        <end position="743"/>
    </location>
</feature>
<feature type="repeat" description="ANK" evidence="3">
    <location>
        <begin position="436"/>
        <end position="468"/>
    </location>
</feature>
<dbReference type="AlphaFoldDB" id="A0A8G1QXN4"/>